<evidence type="ECO:0000256" key="1">
    <source>
        <dbReference type="SAM" id="SignalP"/>
    </source>
</evidence>
<comment type="caution">
    <text evidence="2">The sequence shown here is derived from an EMBL/GenBank/DDBJ whole genome shotgun (WGS) entry which is preliminary data.</text>
</comment>
<dbReference type="Proteomes" id="UP001427805">
    <property type="component" value="Unassembled WGS sequence"/>
</dbReference>
<name>A0ABV0BCP1_9SPHN</name>
<proteinExistence type="predicted"/>
<evidence type="ECO:0000313" key="3">
    <source>
        <dbReference type="Proteomes" id="UP001427805"/>
    </source>
</evidence>
<reference evidence="2 3" key="1">
    <citation type="submission" date="2024-05" db="EMBL/GenBank/DDBJ databases">
        <title>Sphingomonas sp. HF-S3 16S ribosomal RNA gene Genome sequencing and assembly.</title>
        <authorList>
            <person name="Lee H."/>
        </authorList>
    </citation>
    <scope>NUCLEOTIDE SEQUENCE [LARGE SCALE GENOMIC DNA]</scope>
    <source>
        <strain evidence="2 3">HF-S3</strain>
    </source>
</reference>
<dbReference type="RefSeq" id="WP_346248337.1">
    <property type="nucleotide sequence ID" value="NZ_JBDIZK010000013.1"/>
</dbReference>
<organism evidence="2 3">
    <name type="scientific">Sphingomonas rustica</name>
    <dbReference type="NCBI Taxonomy" id="3103142"/>
    <lineage>
        <taxon>Bacteria</taxon>
        <taxon>Pseudomonadati</taxon>
        <taxon>Pseudomonadota</taxon>
        <taxon>Alphaproteobacteria</taxon>
        <taxon>Sphingomonadales</taxon>
        <taxon>Sphingomonadaceae</taxon>
        <taxon>Sphingomonas</taxon>
    </lineage>
</organism>
<dbReference type="EMBL" id="JBDIZK010000013">
    <property type="protein sequence ID" value="MEN3749294.1"/>
    <property type="molecule type" value="Genomic_DNA"/>
</dbReference>
<keyword evidence="1" id="KW-0732">Signal</keyword>
<sequence length="207" mass="22909">MSRIWQWLVGIAIALVSCAGRTASAQDAACPYLPQFETLRSTVENEPPLQALPRLYDYLADPANENPAACEPFEIERLIGEREIAMVTLAVEGRAPLHPDRAYHCDRIDPRTTRCDGMVADDTGHSDQLPKAGPISGRFVGSIRTTLPGARLVGVYRARLDDNFNARPAIRLDPRRPVAMTARPGDVLIAVFTAPAPFKVRKLVWYF</sequence>
<evidence type="ECO:0000313" key="2">
    <source>
        <dbReference type="EMBL" id="MEN3749294.1"/>
    </source>
</evidence>
<keyword evidence="3" id="KW-1185">Reference proteome</keyword>
<feature type="chain" id="PRO_5045688490" evidence="1">
    <location>
        <begin position="26"/>
        <end position="207"/>
    </location>
</feature>
<dbReference type="PROSITE" id="PS51257">
    <property type="entry name" value="PROKAR_LIPOPROTEIN"/>
    <property type="match status" value="1"/>
</dbReference>
<accession>A0ABV0BCP1</accession>
<feature type="signal peptide" evidence="1">
    <location>
        <begin position="1"/>
        <end position="25"/>
    </location>
</feature>
<gene>
    <name evidence="2" type="ORF">TPR58_19125</name>
</gene>
<protein>
    <submittedName>
        <fullName evidence="2">Uncharacterized protein</fullName>
    </submittedName>
</protein>